<dbReference type="InterPro" id="IPR023214">
    <property type="entry name" value="HAD_sf"/>
</dbReference>
<dbReference type="InterPro" id="IPR036412">
    <property type="entry name" value="HAD-like_sf"/>
</dbReference>
<evidence type="ECO:0000313" key="11">
    <source>
        <dbReference type="EMBL" id="MBO0360067.1"/>
    </source>
</evidence>
<dbReference type="InterPro" id="IPR004446">
    <property type="entry name" value="Heptose_bisP_phosphatase"/>
</dbReference>
<dbReference type="Pfam" id="PF13242">
    <property type="entry name" value="Hydrolase_like"/>
    <property type="match status" value="1"/>
</dbReference>
<dbReference type="SUPFAM" id="SSF56784">
    <property type="entry name" value="HAD-like"/>
    <property type="match status" value="1"/>
</dbReference>
<evidence type="ECO:0000256" key="4">
    <source>
        <dbReference type="ARBA" id="ARBA00022801"/>
    </source>
</evidence>
<evidence type="ECO:0000256" key="2">
    <source>
        <dbReference type="ARBA" id="ARBA00022490"/>
    </source>
</evidence>
<dbReference type="Gene3D" id="3.40.50.1000">
    <property type="entry name" value="HAD superfamily/HAD-like"/>
    <property type="match status" value="1"/>
</dbReference>
<keyword evidence="4 7" id="KW-0378">Hydrolase</keyword>
<dbReference type="Proteomes" id="UP000664144">
    <property type="component" value="Unassembled WGS sequence"/>
</dbReference>
<evidence type="ECO:0000256" key="10">
    <source>
        <dbReference type="PIRSR" id="PIRSR004682-4"/>
    </source>
</evidence>
<feature type="site" description="Contributes to substrate recognition" evidence="9">
    <location>
        <position position="102"/>
    </location>
</feature>
<organism evidence="11 12">
    <name type="scientific">Hymenobacter telluris</name>
    <dbReference type="NCBI Taxonomy" id="2816474"/>
    <lineage>
        <taxon>Bacteria</taxon>
        <taxon>Pseudomonadati</taxon>
        <taxon>Bacteroidota</taxon>
        <taxon>Cytophagia</taxon>
        <taxon>Cytophagales</taxon>
        <taxon>Hymenobacteraceae</taxon>
        <taxon>Hymenobacter</taxon>
    </lineage>
</organism>
<evidence type="ECO:0000256" key="9">
    <source>
        <dbReference type="PIRSR" id="PIRSR004682-3"/>
    </source>
</evidence>
<accession>A0A939F0I8</accession>
<feature type="active site" description="Proton donor" evidence="8">
    <location>
        <position position="13"/>
    </location>
</feature>
<comment type="similarity">
    <text evidence="7">Belongs to the gmhB family.</text>
</comment>
<comment type="cofactor">
    <cofactor evidence="10">
        <name>Mg(2+)</name>
        <dbReference type="ChEBI" id="CHEBI:18420"/>
    </cofactor>
</comment>
<comment type="subcellular location">
    <subcellularLocation>
        <location evidence="1 7">Cytoplasm</location>
    </subcellularLocation>
</comment>
<dbReference type="GO" id="GO:0005737">
    <property type="term" value="C:cytoplasm"/>
    <property type="evidence" value="ECO:0007669"/>
    <property type="project" value="UniProtKB-SubCell"/>
</dbReference>
<dbReference type="PANTHER" id="PTHR42891:SF1">
    <property type="entry name" value="D-GLYCERO-BETA-D-MANNO-HEPTOSE-1,7-BISPHOSPHATE 7-PHOSPHATASE"/>
    <property type="match status" value="1"/>
</dbReference>
<evidence type="ECO:0000256" key="3">
    <source>
        <dbReference type="ARBA" id="ARBA00022723"/>
    </source>
</evidence>
<dbReference type="GO" id="GO:0046872">
    <property type="term" value="F:metal ion binding"/>
    <property type="evidence" value="ECO:0007669"/>
    <property type="project" value="UniProtKB-KW"/>
</dbReference>
<dbReference type="InterPro" id="IPR006543">
    <property type="entry name" value="Histidinol-phos"/>
</dbReference>
<dbReference type="NCBIfam" id="TIGR01662">
    <property type="entry name" value="HAD-SF-IIIA"/>
    <property type="match status" value="1"/>
</dbReference>
<sequence>MPATNKAVFLDRDGVLNQEIGHYVWDPNQFVVLEGVPQSLAQLKQAGYYLIVVTNQAGIAKGLYTPLDVQACHAKLQAACGNLIDAFYFAPGHPSVSESLSRKPDSLMLEKGLARFHLDPAQCWMVGDRYRDMQAGHKVGVRSILVGEEETTEYQPRVADLSAAVQLILQAAHPAPTTTN</sequence>
<dbReference type="RefSeq" id="WP_206986015.1">
    <property type="nucleotide sequence ID" value="NZ_JAFLQZ010000016.1"/>
</dbReference>
<evidence type="ECO:0000256" key="6">
    <source>
        <dbReference type="ARBA" id="ARBA00031828"/>
    </source>
</evidence>
<feature type="site" description="Stabilizes the phosphoryl group" evidence="9">
    <location>
        <position position="103"/>
    </location>
</feature>
<evidence type="ECO:0000256" key="7">
    <source>
        <dbReference type="PIRNR" id="PIRNR004682"/>
    </source>
</evidence>
<keyword evidence="10" id="KW-0460">Magnesium</keyword>
<dbReference type="EMBL" id="JAFLQZ010000016">
    <property type="protein sequence ID" value="MBO0360067.1"/>
    <property type="molecule type" value="Genomic_DNA"/>
</dbReference>
<dbReference type="PANTHER" id="PTHR42891">
    <property type="entry name" value="D-GLYCERO-BETA-D-MANNO-HEPTOSE-1,7-BISPHOSPHATE 7-PHOSPHATASE"/>
    <property type="match status" value="1"/>
</dbReference>
<evidence type="ECO:0000256" key="8">
    <source>
        <dbReference type="PIRSR" id="PIRSR004682-1"/>
    </source>
</evidence>
<dbReference type="NCBIfam" id="TIGR01656">
    <property type="entry name" value="Histidinol-ppas"/>
    <property type="match status" value="1"/>
</dbReference>
<reference evidence="11" key="1">
    <citation type="submission" date="2021-03" db="EMBL/GenBank/DDBJ databases">
        <authorList>
            <person name="Kim M.K."/>
        </authorList>
    </citation>
    <scope>NUCLEOTIDE SEQUENCE</scope>
    <source>
        <strain evidence="11">BT186</strain>
    </source>
</reference>
<evidence type="ECO:0000313" key="12">
    <source>
        <dbReference type="Proteomes" id="UP000664144"/>
    </source>
</evidence>
<dbReference type="GO" id="GO:0016791">
    <property type="term" value="F:phosphatase activity"/>
    <property type="evidence" value="ECO:0007669"/>
    <property type="project" value="InterPro"/>
</dbReference>
<keyword evidence="12" id="KW-1185">Reference proteome</keyword>
<feature type="binding site" evidence="10">
    <location>
        <position position="13"/>
    </location>
    <ligand>
        <name>Mg(2+)</name>
        <dbReference type="ChEBI" id="CHEBI:18420"/>
    </ligand>
</feature>
<keyword evidence="5 7" id="KW-0119">Carbohydrate metabolism</keyword>
<keyword evidence="2 7" id="KW-0963">Cytoplasm</keyword>
<gene>
    <name evidence="11" type="ORF">J0X19_19055</name>
</gene>
<evidence type="ECO:0000256" key="1">
    <source>
        <dbReference type="ARBA" id="ARBA00004496"/>
    </source>
</evidence>
<keyword evidence="3 10" id="KW-0479">Metal-binding</keyword>
<dbReference type="InterPro" id="IPR006549">
    <property type="entry name" value="HAD-SF_hydro_IIIA"/>
</dbReference>
<dbReference type="GO" id="GO:0005975">
    <property type="term" value="P:carbohydrate metabolic process"/>
    <property type="evidence" value="ECO:0007669"/>
    <property type="project" value="InterPro"/>
</dbReference>
<dbReference type="EC" id="3.1.3.-" evidence="7"/>
<dbReference type="AlphaFoldDB" id="A0A939F0I8"/>
<feature type="binding site" evidence="10">
    <location>
        <position position="11"/>
    </location>
    <ligand>
        <name>Mg(2+)</name>
        <dbReference type="ChEBI" id="CHEBI:18420"/>
    </ligand>
</feature>
<dbReference type="CDD" id="cd07503">
    <property type="entry name" value="HAD_HisB-N"/>
    <property type="match status" value="1"/>
</dbReference>
<comment type="caution">
    <text evidence="11">The sequence shown here is derived from an EMBL/GenBank/DDBJ whole genome shotgun (WGS) entry which is preliminary data.</text>
</comment>
<feature type="active site" description="Nucleophile" evidence="8">
    <location>
        <position position="11"/>
    </location>
</feature>
<protein>
    <recommendedName>
        <fullName evidence="6 7">D,D-heptose 1,7-bisphosphate phosphatase</fullName>
        <ecNumber evidence="7">3.1.3.-</ecNumber>
    </recommendedName>
</protein>
<dbReference type="PIRSF" id="PIRSF004682">
    <property type="entry name" value="GmhB"/>
    <property type="match status" value="1"/>
</dbReference>
<evidence type="ECO:0000256" key="5">
    <source>
        <dbReference type="ARBA" id="ARBA00023277"/>
    </source>
</evidence>
<name>A0A939F0I8_9BACT</name>
<proteinExistence type="inferred from homology"/>
<feature type="binding site" evidence="10">
    <location>
        <position position="128"/>
    </location>
    <ligand>
        <name>Mg(2+)</name>
        <dbReference type="ChEBI" id="CHEBI:18420"/>
    </ligand>
</feature>
<feature type="site" description="Stabilizes the phosphoryl group" evidence="9">
    <location>
        <position position="54"/>
    </location>
</feature>